<dbReference type="EMBL" id="QQWE01000001">
    <property type="protein sequence ID" value="REJ60469.1"/>
    <property type="molecule type" value="Genomic_DNA"/>
</dbReference>
<dbReference type="SMART" id="SM00465">
    <property type="entry name" value="GIYc"/>
    <property type="match status" value="1"/>
</dbReference>
<gene>
    <name evidence="2" type="ORF">DWQ56_04430</name>
</gene>
<dbReference type="InterPro" id="IPR035901">
    <property type="entry name" value="GIY-YIG_endonuc_sf"/>
</dbReference>
<dbReference type="Gene3D" id="3.40.1440.10">
    <property type="entry name" value="GIY-YIG endonuclease"/>
    <property type="match status" value="1"/>
</dbReference>
<organism evidence="2 3">
    <name type="scientific">Microcystis aeruginosa DA14</name>
    <dbReference type="NCBI Taxonomy" id="1987506"/>
    <lineage>
        <taxon>Bacteria</taxon>
        <taxon>Bacillati</taxon>
        <taxon>Cyanobacteriota</taxon>
        <taxon>Cyanophyceae</taxon>
        <taxon>Oscillatoriophycideae</taxon>
        <taxon>Chroococcales</taxon>
        <taxon>Microcystaceae</taxon>
        <taxon>Microcystis</taxon>
    </lineage>
</organism>
<proteinExistence type="predicted"/>
<dbReference type="SUPFAM" id="SSF82771">
    <property type="entry name" value="GIY-YIG endonuclease"/>
    <property type="match status" value="1"/>
</dbReference>
<protein>
    <submittedName>
        <fullName evidence="2">GIY-YIG nuclease family protein</fullName>
    </submittedName>
</protein>
<reference evidence="2 3" key="1">
    <citation type="submission" date="2017-08" db="EMBL/GenBank/DDBJ databases">
        <title>Functional genomic and metabolic studies of the symbiotic interactions of six Microcystis-dominated communities.</title>
        <authorList>
            <person name="Li Q."/>
            <person name="Lin F."/>
        </authorList>
    </citation>
    <scope>NUCLEOTIDE SEQUENCE [LARGE SCALE GENOMIC DNA]</scope>
    <source>
        <strain evidence="2">DA14</strain>
    </source>
</reference>
<dbReference type="CDD" id="cd00719">
    <property type="entry name" value="GIY-YIG_SF"/>
    <property type="match status" value="1"/>
</dbReference>
<name>A0A3E0MKX6_MICAE</name>
<feature type="domain" description="GIY-YIG" evidence="1">
    <location>
        <begin position="23"/>
        <end position="98"/>
    </location>
</feature>
<dbReference type="PROSITE" id="PS50164">
    <property type="entry name" value="GIY_YIG"/>
    <property type="match status" value="1"/>
</dbReference>
<comment type="caution">
    <text evidence="2">The sequence shown here is derived from an EMBL/GenBank/DDBJ whole genome shotgun (WGS) entry which is preliminary data.</text>
</comment>
<dbReference type="Proteomes" id="UP000256301">
    <property type="component" value="Unassembled WGS sequence"/>
</dbReference>
<dbReference type="AlphaFoldDB" id="A0A3E0MKX6"/>
<sequence>MQADSLILQLPQVELKKRDNLPRLAGIYYVIDENNLVWYIGQAKDLYSRWQGKSHHRLVQLSSQKKKHFRIYYKLVNTSDLDSLEAREIAQYNPHLNQSPVKRKKVNPTETLLRETIVKLSDYLVILGIEPPRKLDTELYSSCQKYRQEWWVQKQILNLETIHLGINLDKLNQVSDNYEAIEGILNSAFASRKAYANKWQFPPQIKRYNPYHATRLLVNGYSIEVSALINCNPLFFNDTFYSTLATEDINILPEKNLISLRETGLKTYLGLFLGNPNNFSQDNPSRQILQRIQSYQSDPIKLVFNEKINYPELRNHVLKIKEDYQLGLRGFGSRSRSE</sequence>
<evidence type="ECO:0000313" key="2">
    <source>
        <dbReference type="EMBL" id="REJ60469.1"/>
    </source>
</evidence>
<dbReference type="InterPro" id="IPR000305">
    <property type="entry name" value="GIY-YIG_endonuc"/>
</dbReference>
<evidence type="ECO:0000313" key="3">
    <source>
        <dbReference type="Proteomes" id="UP000256301"/>
    </source>
</evidence>
<evidence type="ECO:0000259" key="1">
    <source>
        <dbReference type="PROSITE" id="PS50164"/>
    </source>
</evidence>
<accession>A0A3E0MKX6</accession>